<dbReference type="AlphaFoldDB" id="A0A285C100"/>
<reference evidence="2 3" key="1">
    <citation type="submission" date="2017-08" db="EMBL/GenBank/DDBJ databases">
        <authorList>
            <person name="de Groot N.N."/>
        </authorList>
    </citation>
    <scope>NUCLEOTIDE SEQUENCE [LARGE SCALE GENOMIC DNA]</scope>
    <source>
        <strain evidence="2 3">Nm15</strain>
    </source>
</reference>
<name>A0A285C100_9PROT</name>
<evidence type="ECO:0000256" key="1">
    <source>
        <dbReference type="SAM" id="MobiDB-lite"/>
    </source>
</evidence>
<gene>
    <name evidence="2" type="ORF">SAMN06296273_2703</name>
</gene>
<feature type="region of interest" description="Disordered" evidence="1">
    <location>
        <begin position="68"/>
        <end position="87"/>
    </location>
</feature>
<accession>A0A285C100</accession>
<evidence type="ECO:0000313" key="2">
    <source>
        <dbReference type="EMBL" id="SNX61251.1"/>
    </source>
</evidence>
<evidence type="ECO:0000313" key="3">
    <source>
        <dbReference type="Proteomes" id="UP000242498"/>
    </source>
</evidence>
<proteinExistence type="predicted"/>
<organism evidence="2 3">
    <name type="scientific">Nitrosomonas ureae</name>
    <dbReference type="NCBI Taxonomy" id="44577"/>
    <lineage>
        <taxon>Bacteria</taxon>
        <taxon>Pseudomonadati</taxon>
        <taxon>Pseudomonadota</taxon>
        <taxon>Betaproteobacteria</taxon>
        <taxon>Nitrosomonadales</taxon>
        <taxon>Nitrosomonadaceae</taxon>
        <taxon>Nitrosomonas</taxon>
    </lineage>
</organism>
<sequence length="87" mass="9958">MNVITKAMLDQLRAERMRKNAQLDYTIGGPIQASVVSTIEIEREKKIKQGEHILQNALHDMEREQALSSHKGLAKVHFNHSKQEIEP</sequence>
<dbReference type="Proteomes" id="UP000242498">
    <property type="component" value="Chromosome I"/>
</dbReference>
<dbReference type="EMBL" id="LT907782">
    <property type="protein sequence ID" value="SNX61251.1"/>
    <property type="molecule type" value="Genomic_DNA"/>
</dbReference>
<dbReference type="RefSeq" id="WP_096294015.1">
    <property type="nucleotide sequence ID" value="NZ_LT907782.1"/>
</dbReference>
<protein>
    <submittedName>
        <fullName evidence="2">Uncharacterized protein</fullName>
    </submittedName>
</protein>